<accession>A0ABD1QDY5</accession>
<evidence type="ECO:0000313" key="2">
    <source>
        <dbReference type="EMBL" id="KAL2474432.1"/>
    </source>
</evidence>
<protein>
    <submittedName>
        <fullName evidence="2">Integrase catalytic domain-containing protein</fullName>
    </submittedName>
</protein>
<dbReference type="PANTHER" id="PTHR33223:SF10">
    <property type="entry name" value="AMINOTRANSFERASE-LIKE PLANT MOBILE DOMAIN-CONTAINING PROTEIN"/>
    <property type="match status" value="1"/>
</dbReference>
<dbReference type="EMBL" id="JBFOLK010000011">
    <property type="protein sequence ID" value="KAL2474432.1"/>
    <property type="molecule type" value="Genomic_DNA"/>
</dbReference>
<feature type="domain" description="Retrotransposon gag" evidence="1">
    <location>
        <begin position="46"/>
        <end position="115"/>
    </location>
</feature>
<reference evidence="3" key="1">
    <citation type="submission" date="2024-07" db="EMBL/GenBank/DDBJ databases">
        <title>Two chromosome-level genome assemblies of Korean endemic species Abeliophyllum distichum and Forsythia ovata (Oleaceae).</title>
        <authorList>
            <person name="Jang H."/>
        </authorList>
    </citation>
    <scope>NUCLEOTIDE SEQUENCE [LARGE SCALE GENOMIC DNA]</scope>
</reference>
<dbReference type="Pfam" id="PF03732">
    <property type="entry name" value="Retrotrans_gag"/>
    <property type="match status" value="1"/>
</dbReference>
<proteinExistence type="predicted"/>
<name>A0ABD1QDY5_9LAMI</name>
<organism evidence="2 3">
    <name type="scientific">Abeliophyllum distichum</name>
    <dbReference type="NCBI Taxonomy" id="126358"/>
    <lineage>
        <taxon>Eukaryota</taxon>
        <taxon>Viridiplantae</taxon>
        <taxon>Streptophyta</taxon>
        <taxon>Embryophyta</taxon>
        <taxon>Tracheophyta</taxon>
        <taxon>Spermatophyta</taxon>
        <taxon>Magnoliopsida</taxon>
        <taxon>eudicotyledons</taxon>
        <taxon>Gunneridae</taxon>
        <taxon>Pentapetalae</taxon>
        <taxon>asterids</taxon>
        <taxon>lamiids</taxon>
        <taxon>Lamiales</taxon>
        <taxon>Oleaceae</taxon>
        <taxon>Forsythieae</taxon>
        <taxon>Abeliophyllum</taxon>
    </lineage>
</organism>
<gene>
    <name evidence="2" type="ORF">Adt_35168</name>
</gene>
<evidence type="ECO:0000313" key="3">
    <source>
        <dbReference type="Proteomes" id="UP001604336"/>
    </source>
</evidence>
<dbReference type="PANTHER" id="PTHR33223">
    <property type="entry name" value="CCHC-TYPE DOMAIN-CONTAINING PROTEIN"/>
    <property type="match status" value="1"/>
</dbReference>
<sequence>MSVPLPSKFKELSGEFDGTTNPIDHIHTFQDWVRLHGWPDAIACRAFPITLKKDAREWFDKLPPRSISSFSEFANKFVIWFSSSARKKKIAIRLMQLMQEKGESLREYMSRFNRATFGQSITFNDEDLEGVSFPHDDALVITDDIANFDVKHVLVDIGSTVNVPSWEAFKALKIPIDQLKSINTLLQRFGVGTVIPE</sequence>
<dbReference type="InterPro" id="IPR005162">
    <property type="entry name" value="Retrotrans_gag_dom"/>
</dbReference>
<comment type="caution">
    <text evidence="2">The sequence shown here is derived from an EMBL/GenBank/DDBJ whole genome shotgun (WGS) entry which is preliminary data.</text>
</comment>
<dbReference type="Proteomes" id="UP001604336">
    <property type="component" value="Unassembled WGS sequence"/>
</dbReference>
<evidence type="ECO:0000259" key="1">
    <source>
        <dbReference type="Pfam" id="PF03732"/>
    </source>
</evidence>
<keyword evidence="3" id="KW-1185">Reference proteome</keyword>
<dbReference type="AlphaFoldDB" id="A0ABD1QDY5"/>